<protein>
    <submittedName>
        <fullName evidence="2">Uncharacterized protein</fullName>
    </submittedName>
</protein>
<reference evidence="2" key="2">
    <citation type="submission" date="2018-05" db="EMBL/GenBank/DDBJ databases">
        <title>OmerRS3 (Oryza meridionalis Reference Sequence Version 3).</title>
        <authorList>
            <person name="Zhang J."/>
            <person name="Kudrna D."/>
            <person name="Lee S."/>
            <person name="Talag J."/>
            <person name="Welchert J."/>
            <person name="Wing R.A."/>
        </authorList>
    </citation>
    <scope>NUCLEOTIDE SEQUENCE [LARGE SCALE GENOMIC DNA]</scope>
    <source>
        <strain evidence="2">cv. OR44</strain>
    </source>
</reference>
<name>A0A0E0DCE8_9ORYZ</name>
<dbReference type="AlphaFoldDB" id="A0A0E0DCE8"/>
<organism evidence="2">
    <name type="scientific">Oryza meridionalis</name>
    <dbReference type="NCBI Taxonomy" id="40149"/>
    <lineage>
        <taxon>Eukaryota</taxon>
        <taxon>Viridiplantae</taxon>
        <taxon>Streptophyta</taxon>
        <taxon>Embryophyta</taxon>
        <taxon>Tracheophyta</taxon>
        <taxon>Spermatophyta</taxon>
        <taxon>Magnoliopsida</taxon>
        <taxon>Liliopsida</taxon>
        <taxon>Poales</taxon>
        <taxon>Poaceae</taxon>
        <taxon>BOP clade</taxon>
        <taxon>Oryzoideae</taxon>
        <taxon>Oryzeae</taxon>
        <taxon>Oryzinae</taxon>
        <taxon>Oryza</taxon>
    </lineage>
</organism>
<dbReference type="HOGENOM" id="CLU_2376407_0_0_1"/>
<evidence type="ECO:0000256" key="1">
    <source>
        <dbReference type="SAM" id="MobiDB-lite"/>
    </source>
</evidence>
<evidence type="ECO:0000313" key="3">
    <source>
        <dbReference type="Proteomes" id="UP000008021"/>
    </source>
</evidence>
<sequence length="95" mass="10123">MAGDGDLDDAMDGDGDLDDDNSRSQKWASTATMERRRQLTMVPPMAASGNDDLDSSGGWRWQLDDDGSDVALGFGMCVERERGRGMPVGVGPTIG</sequence>
<dbReference type="Proteomes" id="UP000008021">
    <property type="component" value="Chromosome 4"/>
</dbReference>
<feature type="region of interest" description="Disordered" evidence="1">
    <location>
        <begin position="1"/>
        <end position="61"/>
    </location>
</feature>
<proteinExistence type="predicted"/>
<evidence type="ECO:0000313" key="2">
    <source>
        <dbReference type="EnsemblPlants" id="OMERI04G06730.1"/>
    </source>
</evidence>
<dbReference type="Gramene" id="OMERI04G06730.1">
    <property type="protein sequence ID" value="OMERI04G06730.1"/>
    <property type="gene ID" value="OMERI04G06730"/>
</dbReference>
<dbReference type="EnsemblPlants" id="OMERI04G06730.1">
    <property type="protein sequence ID" value="OMERI04G06730.1"/>
    <property type="gene ID" value="OMERI04G06730"/>
</dbReference>
<feature type="compositionally biased region" description="Acidic residues" evidence="1">
    <location>
        <begin position="1"/>
        <end position="19"/>
    </location>
</feature>
<accession>A0A0E0DCE8</accession>
<keyword evidence="3" id="KW-1185">Reference proteome</keyword>
<reference evidence="2" key="1">
    <citation type="submission" date="2015-04" db="UniProtKB">
        <authorList>
            <consortium name="EnsemblPlants"/>
        </authorList>
    </citation>
    <scope>IDENTIFICATION</scope>
</reference>